<dbReference type="Proteomes" id="UP001187343">
    <property type="component" value="Unassembled WGS sequence"/>
</dbReference>
<gene>
    <name evidence="1" type="ORF">Q8A67_018276</name>
</gene>
<proteinExistence type="predicted"/>
<sequence length="95" mass="10724">MICIQESSHVPVNMALKMLTLCTPSRLARFPTMQQQHLSERLHGAQHPPAEFCLLLPYQSVISILSPSLPLTLCRSPSFTSPQPWHKLSRTEAFL</sequence>
<reference evidence="1" key="1">
    <citation type="submission" date="2023-08" db="EMBL/GenBank/DDBJ databases">
        <title>Chromosome-level Genome Assembly of mud carp (Cirrhinus molitorella).</title>
        <authorList>
            <person name="Liu H."/>
        </authorList>
    </citation>
    <scope>NUCLEOTIDE SEQUENCE</scope>
    <source>
        <strain evidence="1">Prfri</strain>
        <tissue evidence="1">Muscle</tissue>
    </source>
</reference>
<name>A0AA88TH80_9TELE</name>
<accession>A0AA88TH80</accession>
<protein>
    <submittedName>
        <fullName evidence="1">Uncharacterized protein</fullName>
    </submittedName>
</protein>
<dbReference type="EMBL" id="JAUYZG010000018">
    <property type="protein sequence ID" value="KAK2881008.1"/>
    <property type="molecule type" value="Genomic_DNA"/>
</dbReference>
<evidence type="ECO:0000313" key="1">
    <source>
        <dbReference type="EMBL" id="KAK2881008.1"/>
    </source>
</evidence>
<organism evidence="1 2">
    <name type="scientific">Cirrhinus molitorella</name>
    <name type="common">mud carp</name>
    <dbReference type="NCBI Taxonomy" id="172907"/>
    <lineage>
        <taxon>Eukaryota</taxon>
        <taxon>Metazoa</taxon>
        <taxon>Chordata</taxon>
        <taxon>Craniata</taxon>
        <taxon>Vertebrata</taxon>
        <taxon>Euteleostomi</taxon>
        <taxon>Actinopterygii</taxon>
        <taxon>Neopterygii</taxon>
        <taxon>Teleostei</taxon>
        <taxon>Ostariophysi</taxon>
        <taxon>Cypriniformes</taxon>
        <taxon>Cyprinidae</taxon>
        <taxon>Labeoninae</taxon>
        <taxon>Labeonini</taxon>
        <taxon>Cirrhinus</taxon>
    </lineage>
</organism>
<evidence type="ECO:0000313" key="2">
    <source>
        <dbReference type="Proteomes" id="UP001187343"/>
    </source>
</evidence>
<keyword evidence="2" id="KW-1185">Reference proteome</keyword>
<dbReference type="AlphaFoldDB" id="A0AA88TH80"/>
<comment type="caution">
    <text evidence="1">The sequence shown here is derived from an EMBL/GenBank/DDBJ whole genome shotgun (WGS) entry which is preliminary data.</text>
</comment>